<dbReference type="Proteomes" id="UP001149165">
    <property type="component" value="Unassembled WGS sequence"/>
</dbReference>
<dbReference type="AlphaFoldDB" id="A0A9W9KL25"/>
<gene>
    <name evidence="1" type="ORF">N7456_005982</name>
</gene>
<evidence type="ECO:0000313" key="2">
    <source>
        <dbReference type="Proteomes" id="UP001149165"/>
    </source>
</evidence>
<reference evidence="1" key="2">
    <citation type="journal article" date="2023" name="IMA Fungus">
        <title>Comparative genomic study of the Penicillium genus elucidates a diverse pangenome and 15 lateral gene transfer events.</title>
        <authorList>
            <person name="Petersen C."/>
            <person name="Sorensen T."/>
            <person name="Nielsen M.R."/>
            <person name="Sondergaard T.E."/>
            <person name="Sorensen J.L."/>
            <person name="Fitzpatrick D.A."/>
            <person name="Frisvad J.C."/>
            <person name="Nielsen K.L."/>
        </authorList>
    </citation>
    <scope>NUCLEOTIDE SEQUENCE</scope>
    <source>
        <strain evidence="1">IBT 30069</strain>
    </source>
</reference>
<reference evidence="1" key="1">
    <citation type="submission" date="2022-11" db="EMBL/GenBank/DDBJ databases">
        <authorList>
            <person name="Petersen C."/>
        </authorList>
    </citation>
    <scope>NUCLEOTIDE SEQUENCE</scope>
    <source>
        <strain evidence="1">IBT 30069</strain>
    </source>
</reference>
<proteinExistence type="predicted"/>
<dbReference type="OrthoDB" id="2520703at2759"/>
<organism evidence="1 2">
    <name type="scientific">Penicillium angulare</name>
    <dbReference type="NCBI Taxonomy" id="116970"/>
    <lineage>
        <taxon>Eukaryota</taxon>
        <taxon>Fungi</taxon>
        <taxon>Dikarya</taxon>
        <taxon>Ascomycota</taxon>
        <taxon>Pezizomycotina</taxon>
        <taxon>Eurotiomycetes</taxon>
        <taxon>Eurotiomycetidae</taxon>
        <taxon>Eurotiales</taxon>
        <taxon>Aspergillaceae</taxon>
        <taxon>Penicillium</taxon>
    </lineage>
</organism>
<name>A0A9W9KL25_9EURO</name>
<protein>
    <submittedName>
        <fullName evidence="1">Uncharacterized protein</fullName>
    </submittedName>
</protein>
<evidence type="ECO:0000313" key="1">
    <source>
        <dbReference type="EMBL" id="KAJ5109307.1"/>
    </source>
</evidence>
<accession>A0A9W9KL25</accession>
<sequence length="348" mass="40596">MSHERKNFVELALEETFTPEEKEQKELWSKHLYGVGGLCAEAWLGLFLIRLPNLRILEFQHENSELISDILLKAAKRQQPFHQTPPFPHLQEIRACVGWGASWIDSDFLNPFFYFPDVRKIYGTAIGEKNEKAVVVRENLPKKCPVQTVIVEEGYWCRGMLNWLGLCTDLQHICITIEIQADEYELDEEDQFDASEFRLALLPFTTTLRTIRIRYADSYKDHVIDEKEDIEVPFGSFKDFIFLETLTVRHDHLMKLRDDSTIDWHMHTLTEILPHCLLNLEIIDVMVDYHLQLSSELLKILRPGRCPINLQRLKLCIGLADSDELGDMFRDLELECQAANVYLEIETS</sequence>
<comment type="caution">
    <text evidence="1">The sequence shown here is derived from an EMBL/GenBank/DDBJ whole genome shotgun (WGS) entry which is preliminary data.</text>
</comment>
<dbReference type="EMBL" id="JAPQKH010000003">
    <property type="protein sequence ID" value="KAJ5109307.1"/>
    <property type="molecule type" value="Genomic_DNA"/>
</dbReference>
<keyword evidence="2" id="KW-1185">Reference proteome</keyword>